<sequence length="119" mass="12776">MCKWCEGSMIQSKQKEGGTAEQHEGSVRSEGGEGHAGAFGYGRSKGVGGSGRYEGYVCGFGQGGWCTRFGWRCGLRAFVGLERAGRDELAELSDVILCKQVMGLVGCVSWRSVCLQDQL</sequence>
<dbReference type="Proteomes" id="UP001162992">
    <property type="component" value="Chromosome 5"/>
</dbReference>
<accession>A0ACC2DMB5</accession>
<organism evidence="1 2">
    <name type="scientific">Diphasiastrum complanatum</name>
    <name type="common">Issler's clubmoss</name>
    <name type="synonym">Lycopodium complanatum</name>
    <dbReference type="NCBI Taxonomy" id="34168"/>
    <lineage>
        <taxon>Eukaryota</taxon>
        <taxon>Viridiplantae</taxon>
        <taxon>Streptophyta</taxon>
        <taxon>Embryophyta</taxon>
        <taxon>Tracheophyta</taxon>
        <taxon>Lycopodiopsida</taxon>
        <taxon>Lycopodiales</taxon>
        <taxon>Lycopodiaceae</taxon>
        <taxon>Lycopodioideae</taxon>
        <taxon>Diphasiastrum</taxon>
    </lineage>
</organism>
<protein>
    <submittedName>
        <fullName evidence="1">Uncharacterized protein</fullName>
    </submittedName>
</protein>
<gene>
    <name evidence="1" type="ORF">O6H91_05G034800</name>
</gene>
<dbReference type="EMBL" id="CM055096">
    <property type="protein sequence ID" value="KAJ7555379.1"/>
    <property type="molecule type" value="Genomic_DNA"/>
</dbReference>
<proteinExistence type="predicted"/>
<comment type="caution">
    <text evidence="1">The sequence shown here is derived from an EMBL/GenBank/DDBJ whole genome shotgun (WGS) entry which is preliminary data.</text>
</comment>
<evidence type="ECO:0000313" key="2">
    <source>
        <dbReference type="Proteomes" id="UP001162992"/>
    </source>
</evidence>
<name>A0ACC2DMB5_DIPCM</name>
<evidence type="ECO:0000313" key="1">
    <source>
        <dbReference type="EMBL" id="KAJ7555379.1"/>
    </source>
</evidence>
<keyword evidence="2" id="KW-1185">Reference proteome</keyword>
<reference evidence="2" key="1">
    <citation type="journal article" date="2024" name="Proc. Natl. Acad. Sci. U.S.A.">
        <title>Extraordinary preservation of gene collinearity over three hundred million years revealed in homosporous lycophytes.</title>
        <authorList>
            <person name="Li C."/>
            <person name="Wickell D."/>
            <person name="Kuo L.Y."/>
            <person name="Chen X."/>
            <person name="Nie B."/>
            <person name="Liao X."/>
            <person name="Peng D."/>
            <person name="Ji J."/>
            <person name="Jenkins J."/>
            <person name="Williams M."/>
            <person name="Shu S."/>
            <person name="Plott C."/>
            <person name="Barry K."/>
            <person name="Rajasekar S."/>
            <person name="Grimwood J."/>
            <person name="Han X."/>
            <person name="Sun S."/>
            <person name="Hou Z."/>
            <person name="He W."/>
            <person name="Dai G."/>
            <person name="Sun C."/>
            <person name="Schmutz J."/>
            <person name="Leebens-Mack J.H."/>
            <person name="Li F.W."/>
            <person name="Wang L."/>
        </authorList>
    </citation>
    <scope>NUCLEOTIDE SEQUENCE [LARGE SCALE GENOMIC DNA]</scope>
    <source>
        <strain evidence="2">cv. PW_Plant_1</strain>
    </source>
</reference>